<evidence type="ECO:0000313" key="3">
    <source>
        <dbReference type="EMBL" id="NHB97913.1"/>
    </source>
</evidence>
<dbReference type="EMBL" id="PUJV01000023">
    <property type="protein sequence ID" value="NHB97913.1"/>
    <property type="molecule type" value="Genomic_DNA"/>
</dbReference>
<name>A0A7X5QP39_9GAMM</name>
<reference evidence="3 4" key="1">
    <citation type="submission" date="2018-02" db="EMBL/GenBank/DDBJ databases">
        <authorList>
            <person name="Machado R.A."/>
        </authorList>
    </citation>
    <scope>NUCLEOTIDE SEQUENCE [LARGE SCALE GENOMIC DNA]</scope>
    <source>
        <strain evidence="3 4">DSM 23271</strain>
    </source>
</reference>
<dbReference type="Pfam" id="PF01548">
    <property type="entry name" value="DEDD_Tnp_IS110"/>
    <property type="match status" value="1"/>
</dbReference>
<dbReference type="RefSeq" id="WP_166290750.1">
    <property type="nucleotide sequence ID" value="NZ_CAWPIE010000023.1"/>
</dbReference>
<sequence length="343" mass="38726">MNTIKVVGIDLAKNVFQVCVWLTDNSVAWNKKVSRQKLLDTLSAFPPNTLIAMKACQSAHYWGRKLQAMGYKIRLIPTQHVKALCKNQKNDANDALAICETACRPEIHFVPVKTIEQQDIKALRSVRQLMVEQRTALVNQTRALLAEQGIVIPAGIQQLRQALPDILEEGNNALSFVLRRLLHSLQEDMQRFDARLHEMDKEIQAVSSRQSGYAHLLTIPGVGPLIAAAFVSEVNVEQFSHDRQLSAWCGLVPRQYSSGGKNRLAGITKQGNNRHLRTLIIHGARAVMRYSQRREDALGEWLRKLIARCGVMKATVALVNKLVRIIWRILKDDVDFMMKKAVN</sequence>
<evidence type="ECO:0000259" key="2">
    <source>
        <dbReference type="Pfam" id="PF02371"/>
    </source>
</evidence>
<protein>
    <submittedName>
        <fullName evidence="3">IS110 family transposase</fullName>
    </submittedName>
</protein>
<dbReference type="GO" id="GO:0004803">
    <property type="term" value="F:transposase activity"/>
    <property type="evidence" value="ECO:0007669"/>
    <property type="project" value="InterPro"/>
</dbReference>
<organism evidence="3 4">
    <name type="scientific">Photorhabdus stackebrandtii</name>
    <dbReference type="NCBI Taxonomy" id="1123042"/>
    <lineage>
        <taxon>Bacteria</taxon>
        <taxon>Pseudomonadati</taxon>
        <taxon>Pseudomonadota</taxon>
        <taxon>Gammaproteobacteria</taxon>
        <taxon>Enterobacterales</taxon>
        <taxon>Morganellaceae</taxon>
        <taxon>Photorhabdus</taxon>
    </lineage>
</organism>
<evidence type="ECO:0000313" key="4">
    <source>
        <dbReference type="Proteomes" id="UP000547931"/>
    </source>
</evidence>
<dbReference type="InterPro" id="IPR003346">
    <property type="entry name" value="Transposase_20"/>
</dbReference>
<dbReference type="InterPro" id="IPR002525">
    <property type="entry name" value="Transp_IS110-like_N"/>
</dbReference>
<dbReference type="AlphaFoldDB" id="A0A7X5QP39"/>
<feature type="domain" description="Transposase IS110-like N-terminal" evidence="1">
    <location>
        <begin position="7"/>
        <end position="146"/>
    </location>
</feature>
<dbReference type="NCBIfam" id="NF033542">
    <property type="entry name" value="transpos_IS110"/>
    <property type="match status" value="1"/>
</dbReference>
<dbReference type="GO" id="GO:0006313">
    <property type="term" value="P:DNA transposition"/>
    <property type="evidence" value="ECO:0007669"/>
    <property type="project" value="InterPro"/>
</dbReference>
<keyword evidence="4" id="KW-1185">Reference proteome</keyword>
<dbReference type="GO" id="GO:0003677">
    <property type="term" value="F:DNA binding"/>
    <property type="evidence" value="ECO:0007669"/>
    <property type="project" value="InterPro"/>
</dbReference>
<comment type="caution">
    <text evidence="3">The sequence shown here is derived from an EMBL/GenBank/DDBJ whole genome shotgun (WGS) entry which is preliminary data.</text>
</comment>
<dbReference type="Pfam" id="PF02371">
    <property type="entry name" value="Transposase_20"/>
    <property type="match status" value="1"/>
</dbReference>
<dbReference type="PANTHER" id="PTHR33055:SF3">
    <property type="entry name" value="PUTATIVE TRANSPOSASE FOR IS117-RELATED"/>
    <property type="match status" value="1"/>
</dbReference>
<dbReference type="PANTHER" id="PTHR33055">
    <property type="entry name" value="TRANSPOSASE FOR INSERTION SEQUENCE ELEMENT IS1111A"/>
    <property type="match status" value="1"/>
</dbReference>
<proteinExistence type="predicted"/>
<accession>A0A7X5QP39</accession>
<feature type="domain" description="Transposase IS116/IS110/IS902 C-terminal" evidence="2">
    <location>
        <begin position="215"/>
        <end position="294"/>
    </location>
</feature>
<gene>
    <name evidence="3" type="ORF">C5470_16660</name>
</gene>
<dbReference type="InterPro" id="IPR047650">
    <property type="entry name" value="Transpos_IS110"/>
</dbReference>
<dbReference type="Proteomes" id="UP000547931">
    <property type="component" value="Unassembled WGS sequence"/>
</dbReference>
<evidence type="ECO:0000259" key="1">
    <source>
        <dbReference type="Pfam" id="PF01548"/>
    </source>
</evidence>